<evidence type="ECO:0000259" key="1">
    <source>
        <dbReference type="Pfam" id="PF13417"/>
    </source>
</evidence>
<evidence type="ECO:0000313" key="2">
    <source>
        <dbReference type="EMBL" id="PZQ54253.1"/>
    </source>
</evidence>
<dbReference type="Pfam" id="PF13417">
    <property type="entry name" value="GST_N_3"/>
    <property type="match status" value="1"/>
</dbReference>
<name>A0A2W5QHR5_9SPHN</name>
<organism evidence="2 3">
    <name type="scientific">Novosphingobium pentaromativorans</name>
    <dbReference type="NCBI Taxonomy" id="205844"/>
    <lineage>
        <taxon>Bacteria</taxon>
        <taxon>Pseudomonadati</taxon>
        <taxon>Pseudomonadota</taxon>
        <taxon>Alphaproteobacteria</taxon>
        <taxon>Sphingomonadales</taxon>
        <taxon>Sphingomonadaceae</taxon>
        <taxon>Novosphingobium</taxon>
    </lineage>
</organism>
<protein>
    <submittedName>
        <fullName evidence="2">Glutathione S-transferase domain-containing protein</fullName>
    </submittedName>
</protein>
<dbReference type="SUPFAM" id="SSF52833">
    <property type="entry name" value="Thioredoxin-like"/>
    <property type="match status" value="1"/>
</dbReference>
<dbReference type="PROSITE" id="PS51354">
    <property type="entry name" value="GLUTAREDOXIN_2"/>
    <property type="match status" value="1"/>
</dbReference>
<dbReference type="InterPro" id="IPR036249">
    <property type="entry name" value="Thioredoxin-like_sf"/>
</dbReference>
<dbReference type="Proteomes" id="UP000249082">
    <property type="component" value="Unassembled WGS sequence"/>
</dbReference>
<keyword evidence="2" id="KW-0808">Transferase</keyword>
<dbReference type="GO" id="GO:0016740">
    <property type="term" value="F:transferase activity"/>
    <property type="evidence" value="ECO:0007669"/>
    <property type="project" value="UniProtKB-KW"/>
</dbReference>
<evidence type="ECO:0000313" key="3">
    <source>
        <dbReference type="Proteomes" id="UP000249082"/>
    </source>
</evidence>
<dbReference type="EMBL" id="QFPX01000009">
    <property type="protein sequence ID" value="PZQ54253.1"/>
    <property type="molecule type" value="Genomic_DNA"/>
</dbReference>
<dbReference type="AlphaFoldDB" id="A0A2W5QHR5"/>
<accession>A0A2W5QHR5</accession>
<sequence length="122" mass="13750">MTDPFRPVLYLKSTCPHCLKLRIFLLEAGLLDRFEQRIFTQGDDGEAAIRAELAPHFDKVTFPTVQYEPGRFMKDSDAIIAHYAAEAGLDSARLPVFAAYAGSVLPKYMEVRKELNALKQDT</sequence>
<dbReference type="InterPro" id="IPR004045">
    <property type="entry name" value="Glutathione_S-Trfase_N"/>
</dbReference>
<reference evidence="2 3" key="1">
    <citation type="submission" date="2017-08" db="EMBL/GenBank/DDBJ databases">
        <title>Infants hospitalized years apart are colonized by the same room-sourced microbial strains.</title>
        <authorList>
            <person name="Brooks B."/>
            <person name="Olm M.R."/>
            <person name="Firek B.A."/>
            <person name="Baker R."/>
            <person name="Thomas B.C."/>
            <person name="Morowitz M.J."/>
            <person name="Banfield J.F."/>
        </authorList>
    </citation>
    <scope>NUCLEOTIDE SEQUENCE [LARGE SCALE GENOMIC DNA]</scope>
    <source>
        <strain evidence="2">S2_005_002_R2_33</strain>
    </source>
</reference>
<gene>
    <name evidence="2" type="ORF">DI555_12505</name>
</gene>
<comment type="caution">
    <text evidence="2">The sequence shown here is derived from an EMBL/GenBank/DDBJ whole genome shotgun (WGS) entry which is preliminary data.</text>
</comment>
<proteinExistence type="predicted"/>
<feature type="domain" description="GST N-terminal" evidence="1">
    <location>
        <begin position="9"/>
        <end position="85"/>
    </location>
</feature>